<comment type="caution">
    <text evidence="2">The sequence shown here is derived from an EMBL/GenBank/DDBJ whole genome shotgun (WGS) entry which is preliminary data.</text>
</comment>
<protein>
    <submittedName>
        <fullName evidence="2">Uncharacterized protein</fullName>
    </submittedName>
</protein>
<feature type="compositionally biased region" description="Basic and acidic residues" evidence="1">
    <location>
        <begin position="36"/>
        <end position="46"/>
    </location>
</feature>
<dbReference type="RefSeq" id="WP_203818579.1">
    <property type="nucleotide sequence ID" value="NZ_BAAABP010000013.1"/>
</dbReference>
<evidence type="ECO:0000313" key="3">
    <source>
        <dbReference type="Proteomes" id="UP000598174"/>
    </source>
</evidence>
<dbReference type="Proteomes" id="UP000598174">
    <property type="component" value="Unassembled WGS sequence"/>
</dbReference>
<organism evidence="2 3">
    <name type="scientific">Paractinoplanes ferrugineus</name>
    <dbReference type="NCBI Taxonomy" id="113564"/>
    <lineage>
        <taxon>Bacteria</taxon>
        <taxon>Bacillati</taxon>
        <taxon>Actinomycetota</taxon>
        <taxon>Actinomycetes</taxon>
        <taxon>Micromonosporales</taxon>
        <taxon>Micromonosporaceae</taxon>
        <taxon>Paractinoplanes</taxon>
    </lineage>
</organism>
<accession>A0A919J131</accession>
<sequence>MSRPTPRSGRNRQIAIGAATALVVVVGGGAFLVGSRADDSAPRDADAIGPAATAPAGNVPAPEPQASTPPVSGTRAGAARRTRSPEPAVRTEVDAARSRAAAAGNPVQRPLTPSAQPKIAAAAVDSLVEEERPLPGGGTLRIKSARYDLSGQGELLWAADGGTPAGGALCTQNFRFAQGQKPAVRANMLLCWRTTADRSVTVLAVTPEEVPNSAQVLNVLDTQWDRL</sequence>
<feature type="region of interest" description="Disordered" evidence="1">
    <location>
        <begin position="33"/>
        <end position="116"/>
    </location>
</feature>
<reference evidence="2" key="1">
    <citation type="submission" date="2021-01" db="EMBL/GenBank/DDBJ databases">
        <title>Whole genome shotgun sequence of Actinoplanes ferrugineus NBRC 15555.</title>
        <authorList>
            <person name="Komaki H."/>
            <person name="Tamura T."/>
        </authorList>
    </citation>
    <scope>NUCLEOTIDE SEQUENCE</scope>
    <source>
        <strain evidence="2">NBRC 15555</strain>
    </source>
</reference>
<dbReference type="AlphaFoldDB" id="A0A919J131"/>
<dbReference type="EMBL" id="BOMM01000036">
    <property type="protein sequence ID" value="GIE12080.1"/>
    <property type="molecule type" value="Genomic_DNA"/>
</dbReference>
<gene>
    <name evidence="2" type="ORF">Afe05nite_39200</name>
</gene>
<evidence type="ECO:0000313" key="2">
    <source>
        <dbReference type="EMBL" id="GIE12080.1"/>
    </source>
</evidence>
<keyword evidence="3" id="KW-1185">Reference proteome</keyword>
<feature type="compositionally biased region" description="Low complexity" evidence="1">
    <location>
        <begin position="47"/>
        <end position="57"/>
    </location>
</feature>
<proteinExistence type="predicted"/>
<name>A0A919J131_9ACTN</name>
<evidence type="ECO:0000256" key="1">
    <source>
        <dbReference type="SAM" id="MobiDB-lite"/>
    </source>
</evidence>